<feature type="repeat" description="TPR" evidence="3">
    <location>
        <begin position="107"/>
        <end position="140"/>
    </location>
</feature>
<evidence type="ECO:0000256" key="1">
    <source>
        <dbReference type="ARBA" id="ARBA00022737"/>
    </source>
</evidence>
<dbReference type="EMBL" id="MPRL01000050">
    <property type="protein sequence ID" value="OOZ39503.1"/>
    <property type="molecule type" value="Genomic_DNA"/>
</dbReference>
<dbReference type="Pfam" id="PF14559">
    <property type="entry name" value="TPR_19"/>
    <property type="match status" value="1"/>
</dbReference>
<keyword evidence="5" id="KW-1185">Reference proteome</keyword>
<dbReference type="SMART" id="SM00028">
    <property type="entry name" value="TPR"/>
    <property type="match status" value="7"/>
</dbReference>
<sequence>MADNLEQEIADGKQLHRAGRLDEAKVIYQRVLNETPDNPDALHLLGVIASTQGDHQKSQDYISRAIKYAPKTLHYHNNLGLALLELGREIEAEQAFKVEIERSPNHVVALSNLGSLLQKRGCVDEALDLYLIALKYDSKNITILNNLAAAMVVSERYSEAEQICRDILLLQPKNAEAVNLLGVVALSREQYKDAIECYRKAIQINPDLVDAHHNLGVVYHKLGEFSQSVQAFDRALKIDHVYSKSRFSRSRVNLLLGNYSAGWDDYEYGLVIGEREIHSFEFPAWKGEKLTGKGLLICAEQGLGDEIIFASIIQEIIEEADSCVIECDSKLITLYERSFPLVTIISRDDYPPPSETLKNVDYFVAVGSLACFRRRKREEFPRQNGYLFADHERVAFWGDRLGLIDKRLKVGISWRGGTPKTGMHLRSTSLNQILPILRCSGATFVSLQYTDCKHEIDDFSQSTGITIHHWQDAIDDYDETAALVEALDLVITVTTAIVDLCGAVGKRAWVMTPEVPEWRFGVSGESMPWYPSVKIFRQSAAGDWDSLAINLAENLSHTLTAMDSEAKAVRAP</sequence>
<dbReference type="AlphaFoldDB" id="A0A1T2L331"/>
<feature type="repeat" description="TPR" evidence="3">
    <location>
        <begin position="175"/>
        <end position="208"/>
    </location>
</feature>
<dbReference type="PANTHER" id="PTHR44943">
    <property type="entry name" value="CELLULOSE SYNTHASE OPERON PROTEIN C"/>
    <property type="match status" value="1"/>
</dbReference>
<dbReference type="SUPFAM" id="SSF53756">
    <property type="entry name" value="UDP-Glycosyltransferase/glycogen phosphorylase"/>
    <property type="match status" value="1"/>
</dbReference>
<accession>A0A1T2L331</accession>
<proteinExistence type="predicted"/>
<dbReference type="Gene3D" id="1.25.40.10">
    <property type="entry name" value="Tetratricopeptide repeat domain"/>
    <property type="match status" value="2"/>
</dbReference>
<name>A0A1T2L331_9GAMM</name>
<organism evidence="4 5">
    <name type="scientific">Solemya pervernicosa gill symbiont</name>
    <dbReference type="NCBI Taxonomy" id="642797"/>
    <lineage>
        <taxon>Bacteria</taxon>
        <taxon>Pseudomonadati</taxon>
        <taxon>Pseudomonadota</taxon>
        <taxon>Gammaproteobacteria</taxon>
        <taxon>sulfur-oxidizing symbionts</taxon>
    </lineage>
</organism>
<evidence type="ECO:0000256" key="3">
    <source>
        <dbReference type="PROSITE-ProRule" id="PRU00339"/>
    </source>
</evidence>
<dbReference type="RefSeq" id="WP_078484200.1">
    <property type="nucleotide sequence ID" value="NZ_MPRL01000050.1"/>
</dbReference>
<dbReference type="PROSITE" id="PS50005">
    <property type="entry name" value="TPR"/>
    <property type="match status" value="4"/>
</dbReference>
<protein>
    <submittedName>
        <fullName evidence="4">Uncharacterized protein</fullName>
    </submittedName>
</protein>
<dbReference type="OrthoDB" id="238183at2"/>
<evidence type="ECO:0000313" key="5">
    <source>
        <dbReference type="Proteomes" id="UP000191110"/>
    </source>
</evidence>
<dbReference type="InterPro" id="IPR051685">
    <property type="entry name" value="Ycf3/AcsC/BcsC/TPR_MFPF"/>
</dbReference>
<dbReference type="Pfam" id="PF13176">
    <property type="entry name" value="TPR_7"/>
    <property type="match status" value="1"/>
</dbReference>
<dbReference type="Proteomes" id="UP000191110">
    <property type="component" value="Unassembled WGS sequence"/>
</dbReference>
<dbReference type="InterPro" id="IPR011990">
    <property type="entry name" value="TPR-like_helical_dom_sf"/>
</dbReference>
<comment type="caution">
    <text evidence="4">The sequence shown here is derived from an EMBL/GenBank/DDBJ whole genome shotgun (WGS) entry which is preliminary data.</text>
</comment>
<evidence type="ECO:0000256" key="2">
    <source>
        <dbReference type="ARBA" id="ARBA00022803"/>
    </source>
</evidence>
<keyword evidence="2 3" id="KW-0802">TPR repeat</keyword>
<dbReference type="PANTHER" id="PTHR44943:SF8">
    <property type="entry name" value="TPR REPEAT-CONTAINING PROTEIN MJ0263"/>
    <property type="match status" value="1"/>
</dbReference>
<dbReference type="Pfam" id="PF13414">
    <property type="entry name" value="TPR_11"/>
    <property type="match status" value="1"/>
</dbReference>
<reference evidence="4 5" key="1">
    <citation type="submission" date="2016-11" db="EMBL/GenBank/DDBJ databases">
        <title>Mixed transmission modes and dynamic genome evolution in an obligate animal-bacterial symbiosis.</title>
        <authorList>
            <person name="Russell S.L."/>
            <person name="Corbett-Detig R.B."/>
            <person name="Cavanaugh C.M."/>
        </authorList>
    </citation>
    <scope>NUCLEOTIDE SEQUENCE [LARGE SCALE GENOMIC DNA]</scope>
    <source>
        <strain evidence="4">Sveles-Q1</strain>
    </source>
</reference>
<dbReference type="PROSITE" id="PS50293">
    <property type="entry name" value="TPR_REGION"/>
    <property type="match status" value="2"/>
</dbReference>
<dbReference type="SUPFAM" id="SSF48452">
    <property type="entry name" value="TPR-like"/>
    <property type="match status" value="1"/>
</dbReference>
<evidence type="ECO:0000313" key="4">
    <source>
        <dbReference type="EMBL" id="OOZ39503.1"/>
    </source>
</evidence>
<gene>
    <name evidence="4" type="ORF">BOW53_11370</name>
</gene>
<feature type="repeat" description="TPR" evidence="3">
    <location>
        <begin position="209"/>
        <end position="242"/>
    </location>
</feature>
<keyword evidence="1" id="KW-0677">Repeat</keyword>
<feature type="repeat" description="TPR" evidence="3">
    <location>
        <begin position="39"/>
        <end position="72"/>
    </location>
</feature>
<dbReference type="InterPro" id="IPR019734">
    <property type="entry name" value="TPR_rpt"/>
</dbReference>